<reference evidence="3 4" key="1">
    <citation type="submission" date="2015-09" db="EMBL/GenBank/DDBJ databases">
        <title>Draft genome sequence of Kouleothrix aurantiaca JCM 19913.</title>
        <authorList>
            <person name="Hemp J."/>
        </authorList>
    </citation>
    <scope>NUCLEOTIDE SEQUENCE [LARGE SCALE GENOMIC DNA]</scope>
    <source>
        <strain evidence="3 4">COM-B</strain>
    </source>
</reference>
<feature type="region of interest" description="Disordered" evidence="1">
    <location>
        <begin position="96"/>
        <end position="117"/>
    </location>
</feature>
<sequence length="165" mass="17741">MADPFLGEIRPTSWGFAAKGWALCNGQLLPIAQNQALFSLLGTMYGGDGRTTFALPDLRGRVPLHRGQNQQGQSYGEENHTLNYSEMPMHTHTVNASTNAADTGGPQDAFWASQSGQNPFTGTANAKMWDGAIAPSGNSQPHPNMAPYLTISFMIALVGIYPSRD</sequence>
<comment type="caution">
    <text evidence="3">The sequence shown here is derived from an EMBL/GenBank/DDBJ whole genome shotgun (WGS) entry which is preliminary data.</text>
</comment>
<proteinExistence type="predicted"/>
<evidence type="ECO:0000313" key="3">
    <source>
        <dbReference type="EMBL" id="KPV51346.1"/>
    </source>
</evidence>
<dbReference type="Proteomes" id="UP000050509">
    <property type="component" value="Unassembled WGS sequence"/>
</dbReference>
<evidence type="ECO:0000313" key="4">
    <source>
        <dbReference type="Proteomes" id="UP000050509"/>
    </source>
</evidence>
<name>A0A0P9D7T1_9CHLR</name>
<dbReference type="InterPro" id="IPR011083">
    <property type="entry name" value="Phage_tail_collar_dom"/>
</dbReference>
<dbReference type="InterPro" id="IPR037053">
    <property type="entry name" value="Phage_tail_collar_dom_sf"/>
</dbReference>
<evidence type="ECO:0000256" key="1">
    <source>
        <dbReference type="SAM" id="MobiDB-lite"/>
    </source>
</evidence>
<keyword evidence="4" id="KW-1185">Reference proteome</keyword>
<dbReference type="SUPFAM" id="SSF88874">
    <property type="entry name" value="Receptor-binding domain of short tail fibre protein gp12"/>
    <property type="match status" value="1"/>
</dbReference>
<gene>
    <name evidence="3" type="ORF">SE17_21725</name>
</gene>
<dbReference type="Gene3D" id="3.90.1340.10">
    <property type="entry name" value="Phage tail collar domain"/>
    <property type="match status" value="1"/>
</dbReference>
<evidence type="ECO:0000259" key="2">
    <source>
        <dbReference type="Pfam" id="PF07484"/>
    </source>
</evidence>
<dbReference type="Pfam" id="PF07484">
    <property type="entry name" value="Collar"/>
    <property type="match status" value="1"/>
</dbReference>
<organism evidence="3 4">
    <name type="scientific">Kouleothrix aurantiaca</name>
    <dbReference type="NCBI Taxonomy" id="186479"/>
    <lineage>
        <taxon>Bacteria</taxon>
        <taxon>Bacillati</taxon>
        <taxon>Chloroflexota</taxon>
        <taxon>Chloroflexia</taxon>
        <taxon>Chloroflexales</taxon>
        <taxon>Roseiflexineae</taxon>
        <taxon>Roseiflexaceae</taxon>
        <taxon>Kouleothrix</taxon>
    </lineage>
</organism>
<accession>A0A0P9D7T1</accession>
<dbReference type="EMBL" id="LJCR01000954">
    <property type="protein sequence ID" value="KPV51346.1"/>
    <property type="molecule type" value="Genomic_DNA"/>
</dbReference>
<dbReference type="PATRIC" id="fig|186479.3.peg.10956"/>
<feature type="domain" description="Phage tail collar" evidence="2">
    <location>
        <begin position="7"/>
        <end position="63"/>
    </location>
</feature>
<protein>
    <submittedName>
        <fullName evidence="3">Phage tail protein</fullName>
    </submittedName>
</protein>
<dbReference type="AlphaFoldDB" id="A0A0P9D7T1"/>